<comment type="similarity">
    <text evidence="2">Belongs to the amino acid-polyamine-organocation (APC) superfamily. Spore germination protein (SGP) (TC 2.A.3.9) family.</text>
</comment>
<accession>A0ABU8F2F4</accession>
<sequence length="359" mass="41725">MSTNKRKLLNSYHVVFLAQSSMFGTGILTLPQRLSSLGYSEAFFPLLLGIIASLTLWPMIWIMSKYPNENLFRINELLLGKWIGKSMNMLFIFQFTLFLAAIISNYMQLIQTTALPEQSTTIPVLLLILLLIYIVNGGIKSVARFCMMAFFLTIPLLYFLRWAIEKGDVSHIFPLFNYNLKEMVEAIRKGYLSILGYELILFYYPYILNQKKAFKHALLGVWISIILCLITTFVSVMYYSEWQLKNVEFTVLQLFKAGELTFIERIDIIGMTMWVFLVLSTMAAYLWSAKKGLDSIRSKKNKLHIYIIAAVVFLIIILPYSHEIREKLFEVSYYAGYLLIVWPIFLSIVHLLRKKKVQQ</sequence>
<organism evidence="9 10">
    <name type="scientific">Psychrobacillus mangrovi</name>
    <dbReference type="NCBI Taxonomy" id="3117745"/>
    <lineage>
        <taxon>Bacteria</taxon>
        <taxon>Bacillati</taxon>
        <taxon>Bacillota</taxon>
        <taxon>Bacilli</taxon>
        <taxon>Bacillales</taxon>
        <taxon>Bacillaceae</taxon>
        <taxon>Psychrobacillus</taxon>
    </lineage>
</organism>
<feature type="transmembrane region" description="Helical" evidence="8">
    <location>
        <begin position="142"/>
        <end position="164"/>
    </location>
</feature>
<feature type="transmembrane region" description="Helical" evidence="8">
    <location>
        <begin position="219"/>
        <end position="239"/>
    </location>
</feature>
<proteinExistence type="inferred from homology"/>
<comment type="caution">
    <text evidence="9">The sequence shown here is derived from an EMBL/GenBank/DDBJ whole genome shotgun (WGS) entry which is preliminary data.</text>
</comment>
<feature type="transmembrane region" description="Helical" evidence="8">
    <location>
        <begin position="268"/>
        <end position="287"/>
    </location>
</feature>
<keyword evidence="6 8" id="KW-1133">Transmembrane helix</keyword>
<name>A0ABU8F2F4_9BACI</name>
<feature type="transmembrane region" description="Helical" evidence="8">
    <location>
        <begin position="12"/>
        <end position="30"/>
    </location>
</feature>
<keyword evidence="10" id="KW-1185">Reference proteome</keyword>
<evidence type="ECO:0000256" key="8">
    <source>
        <dbReference type="SAM" id="Phobius"/>
    </source>
</evidence>
<protein>
    <submittedName>
        <fullName evidence="9">GerAB/ArcD/ProY family transporter</fullName>
    </submittedName>
</protein>
<keyword evidence="3" id="KW-0813">Transport</keyword>
<evidence type="ECO:0000313" key="10">
    <source>
        <dbReference type="Proteomes" id="UP001364890"/>
    </source>
</evidence>
<reference evidence="9 10" key="1">
    <citation type="submission" date="2024-01" db="EMBL/GenBank/DDBJ databases">
        <title>Seven novel Bacillus-like species.</title>
        <authorList>
            <person name="Liu G."/>
        </authorList>
    </citation>
    <scope>NUCLEOTIDE SEQUENCE [LARGE SCALE GENOMIC DNA]</scope>
    <source>
        <strain evidence="9 10">FJAT-51614</strain>
    </source>
</reference>
<dbReference type="Pfam" id="PF03845">
    <property type="entry name" value="Spore_permease"/>
    <property type="match status" value="1"/>
</dbReference>
<dbReference type="EMBL" id="JBAWSY010000002">
    <property type="protein sequence ID" value="MEI4769130.1"/>
    <property type="molecule type" value="Genomic_DNA"/>
</dbReference>
<evidence type="ECO:0000313" key="9">
    <source>
        <dbReference type="EMBL" id="MEI4769130.1"/>
    </source>
</evidence>
<keyword evidence="4" id="KW-0309">Germination</keyword>
<dbReference type="RefSeq" id="WP_336496673.1">
    <property type="nucleotide sequence ID" value="NZ_JBAWSY010000002.1"/>
</dbReference>
<comment type="subcellular location">
    <subcellularLocation>
        <location evidence="1">Membrane</location>
        <topology evidence="1">Multi-pass membrane protein</topology>
    </subcellularLocation>
</comment>
<dbReference type="PANTHER" id="PTHR34975:SF2">
    <property type="entry name" value="SPORE GERMINATION PROTEIN A2"/>
    <property type="match status" value="1"/>
</dbReference>
<dbReference type="PANTHER" id="PTHR34975">
    <property type="entry name" value="SPORE GERMINATION PROTEIN A2"/>
    <property type="match status" value="1"/>
</dbReference>
<feature type="transmembrane region" description="Helical" evidence="8">
    <location>
        <begin position="89"/>
        <end position="107"/>
    </location>
</feature>
<evidence type="ECO:0000256" key="3">
    <source>
        <dbReference type="ARBA" id="ARBA00022448"/>
    </source>
</evidence>
<evidence type="ECO:0000256" key="5">
    <source>
        <dbReference type="ARBA" id="ARBA00022692"/>
    </source>
</evidence>
<keyword evidence="5 8" id="KW-0812">Transmembrane</keyword>
<keyword evidence="7 8" id="KW-0472">Membrane</keyword>
<dbReference type="Gene3D" id="1.20.1740.10">
    <property type="entry name" value="Amino acid/polyamine transporter I"/>
    <property type="match status" value="1"/>
</dbReference>
<feature type="transmembrane region" description="Helical" evidence="8">
    <location>
        <begin position="42"/>
        <end position="63"/>
    </location>
</feature>
<evidence type="ECO:0000256" key="7">
    <source>
        <dbReference type="ARBA" id="ARBA00023136"/>
    </source>
</evidence>
<dbReference type="NCBIfam" id="TIGR00912">
    <property type="entry name" value="2A0309"/>
    <property type="match status" value="1"/>
</dbReference>
<dbReference type="InterPro" id="IPR004761">
    <property type="entry name" value="Spore_GerAB"/>
</dbReference>
<feature type="transmembrane region" description="Helical" evidence="8">
    <location>
        <begin position="333"/>
        <end position="352"/>
    </location>
</feature>
<evidence type="ECO:0000256" key="1">
    <source>
        <dbReference type="ARBA" id="ARBA00004141"/>
    </source>
</evidence>
<evidence type="ECO:0000256" key="2">
    <source>
        <dbReference type="ARBA" id="ARBA00007998"/>
    </source>
</evidence>
<feature type="transmembrane region" description="Helical" evidence="8">
    <location>
        <begin position="190"/>
        <end position="207"/>
    </location>
</feature>
<feature type="transmembrane region" description="Helical" evidence="8">
    <location>
        <begin position="303"/>
        <end position="321"/>
    </location>
</feature>
<dbReference type="Proteomes" id="UP001364890">
    <property type="component" value="Unassembled WGS sequence"/>
</dbReference>
<evidence type="ECO:0000256" key="4">
    <source>
        <dbReference type="ARBA" id="ARBA00022544"/>
    </source>
</evidence>
<evidence type="ECO:0000256" key="6">
    <source>
        <dbReference type="ARBA" id="ARBA00022989"/>
    </source>
</evidence>
<feature type="transmembrane region" description="Helical" evidence="8">
    <location>
        <begin position="119"/>
        <end position="135"/>
    </location>
</feature>
<gene>
    <name evidence="9" type="ORF">WAX74_05570</name>
</gene>